<feature type="compositionally biased region" description="Basic and acidic residues" evidence="1">
    <location>
        <begin position="453"/>
        <end position="462"/>
    </location>
</feature>
<dbReference type="Proteomes" id="UP000800096">
    <property type="component" value="Unassembled WGS sequence"/>
</dbReference>
<dbReference type="InterPro" id="IPR043837">
    <property type="entry name" value="Mtf2-like_C"/>
</dbReference>
<feature type="compositionally biased region" description="Polar residues" evidence="1">
    <location>
        <begin position="167"/>
        <end position="185"/>
    </location>
</feature>
<evidence type="ECO:0000313" key="4">
    <source>
        <dbReference type="Proteomes" id="UP000800096"/>
    </source>
</evidence>
<dbReference type="GO" id="GO:0005739">
    <property type="term" value="C:mitochondrion"/>
    <property type="evidence" value="ECO:0007669"/>
    <property type="project" value="InterPro"/>
</dbReference>
<protein>
    <recommendedName>
        <fullName evidence="2">Mtf2-like C-terminal domain-containing protein</fullName>
    </recommendedName>
</protein>
<accession>A0A6A5QKM9</accession>
<dbReference type="PANTHER" id="PTHR39468:SF1">
    <property type="entry name" value="MTF2-LIKE C-TERMINAL DOMAIN-CONTAINING PROTEIN"/>
    <property type="match status" value="1"/>
</dbReference>
<proteinExistence type="predicted"/>
<organism evidence="3 4">
    <name type="scientific">Ampelomyces quisqualis</name>
    <name type="common">Powdery mildew agent</name>
    <dbReference type="NCBI Taxonomy" id="50730"/>
    <lineage>
        <taxon>Eukaryota</taxon>
        <taxon>Fungi</taxon>
        <taxon>Dikarya</taxon>
        <taxon>Ascomycota</taxon>
        <taxon>Pezizomycotina</taxon>
        <taxon>Dothideomycetes</taxon>
        <taxon>Pleosporomycetidae</taxon>
        <taxon>Pleosporales</taxon>
        <taxon>Pleosporineae</taxon>
        <taxon>Phaeosphaeriaceae</taxon>
        <taxon>Ampelomyces</taxon>
    </lineage>
</organism>
<feature type="compositionally biased region" description="Basic and acidic residues" evidence="1">
    <location>
        <begin position="500"/>
        <end position="512"/>
    </location>
</feature>
<name>A0A6A5QKM9_AMPQU</name>
<feature type="region of interest" description="Disordered" evidence="1">
    <location>
        <begin position="239"/>
        <end position="267"/>
    </location>
</feature>
<dbReference type="Pfam" id="PF19189">
    <property type="entry name" value="Mtf2"/>
    <property type="match status" value="1"/>
</dbReference>
<gene>
    <name evidence="3" type="ORF">BDU57DRAFT_516084</name>
</gene>
<feature type="region of interest" description="Disordered" evidence="1">
    <location>
        <begin position="64"/>
        <end position="89"/>
    </location>
</feature>
<evidence type="ECO:0000259" key="2">
    <source>
        <dbReference type="Pfam" id="PF19189"/>
    </source>
</evidence>
<feature type="region of interest" description="Disordered" evidence="1">
    <location>
        <begin position="158"/>
        <end position="195"/>
    </location>
</feature>
<evidence type="ECO:0000313" key="3">
    <source>
        <dbReference type="EMBL" id="KAF1916155.1"/>
    </source>
</evidence>
<dbReference type="InterPro" id="IPR040009">
    <property type="entry name" value="Mtf2/C5D6.12-like"/>
</dbReference>
<keyword evidence="4" id="KW-1185">Reference proteome</keyword>
<dbReference type="AlphaFoldDB" id="A0A6A5QKM9"/>
<feature type="region of interest" description="Disordered" evidence="1">
    <location>
        <begin position="448"/>
        <end position="525"/>
    </location>
</feature>
<feature type="domain" description="Mtf2-like C-terminal" evidence="2">
    <location>
        <begin position="206"/>
        <end position="372"/>
    </location>
</feature>
<dbReference type="EMBL" id="ML979135">
    <property type="protein sequence ID" value="KAF1916155.1"/>
    <property type="molecule type" value="Genomic_DNA"/>
</dbReference>
<feature type="compositionally biased region" description="Basic and acidic residues" evidence="1">
    <location>
        <begin position="64"/>
        <end position="81"/>
    </location>
</feature>
<sequence length="525" mass="59123">MSLCSHTARAISRSRITKPNTLLPFLYQTATIQQWQPCTRAIARRTISSRSRPQDDWPVVEDVPFHDAEGNLPPRAEEAQSTRKTTMTSTERAAFEKLYKTLNAQVQERKTGQHVEYEELEQIADTYYKDDENDASGSLDKVFNEVLQRSPLLLPTQRNGKYMTHTPRPSGTVSSGASASIPDTPQNKKKLAAKAENERIKKLRLEERERIDKLMKGAQTDRDLWEILNREVFDPLRKLNLDETNPSSKEETKPKGPKPRTKTTSVTASEQTRILFPNFPDHILTAVQLLRINFPRSSLSLTILPTIKSLGRSSFALGATPQLYKHLLRTAWIQQSSYTLIDNLLTDMDANLVEFDIGILDVIDGVIREHEMGVSGQLGKELQLLFGMETWAEGISKIVAWRRVVAKKLGVNEEAVQTKLPQNVQRDQPRDGPRSTRFFRKTFVSDRMSMRAKGTEPRPPRADRRRHAHDGEIVDDFVPLLEGRQPADGGASGARLETTTPKDADKAQDEQKTAGGASDAPKVLL</sequence>
<dbReference type="PANTHER" id="PTHR39468">
    <property type="entry name" value="CHROMOSOME 7, WHOLE GENOME SHOTGUN SEQUENCE"/>
    <property type="match status" value="1"/>
</dbReference>
<dbReference type="OrthoDB" id="2444174at2759"/>
<reference evidence="3" key="1">
    <citation type="journal article" date="2020" name="Stud. Mycol.">
        <title>101 Dothideomycetes genomes: a test case for predicting lifestyles and emergence of pathogens.</title>
        <authorList>
            <person name="Haridas S."/>
            <person name="Albert R."/>
            <person name="Binder M."/>
            <person name="Bloem J."/>
            <person name="Labutti K."/>
            <person name="Salamov A."/>
            <person name="Andreopoulos B."/>
            <person name="Baker S."/>
            <person name="Barry K."/>
            <person name="Bills G."/>
            <person name="Bluhm B."/>
            <person name="Cannon C."/>
            <person name="Castanera R."/>
            <person name="Culley D."/>
            <person name="Daum C."/>
            <person name="Ezra D."/>
            <person name="Gonzalez J."/>
            <person name="Henrissat B."/>
            <person name="Kuo A."/>
            <person name="Liang C."/>
            <person name="Lipzen A."/>
            <person name="Lutzoni F."/>
            <person name="Magnuson J."/>
            <person name="Mondo S."/>
            <person name="Nolan M."/>
            <person name="Ohm R."/>
            <person name="Pangilinan J."/>
            <person name="Park H.-J."/>
            <person name="Ramirez L."/>
            <person name="Alfaro M."/>
            <person name="Sun H."/>
            <person name="Tritt A."/>
            <person name="Yoshinaga Y."/>
            <person name="Zwiers L.-H."/>
            <person name="Turgeon B."/>
            <person name="Goodwin S."/>
            <person name="Spatafora J."/>
            <person name="Crous P."/>
            <person name="Grigoriev I."/>
        </authorList>
    </citation>
    <scope>NUCLEOTIDE SEQUENCE</scope>
    <source>
        <strain evidence="3">HMLAC05119</strain>
    </source>
</reference>
<evidence type="ECO:0000256" key="1">
    <source>
        <dbReference type="SAM" id="MobiDB-lite"/>
    </source>
</evidence>